<comment type="subcellular location">
    <subcellularLocation>
        <location evidence="1">Membrane</location>
        <topology evidence="1">Multi-pass membrane protein</topology>
    </subcellularLocation>
</comment>
<evidence type="ECO:0000256" key="5">
    <source>
        <dbReference type="SAM" id="Phobius"/>
    </source>
</evidence>
<reference evidence="6 7" key="1">
    <citation type="journal article" date="2021" name="Hortic Res">
        <title>Chromosome-scale assembly of the Dendrobium chrysotoxum genome enhances the understanding of orchid evolution.</title>
        <authorList>
            <person name="Zhang Y."/>
            <person name="Zhang G.Q."/>
            <person name="Zhang D."/>
            <person name="Liu X.D."/>
            <person name="Xu X.Y."/>
            <person name="Sun W.H."/>
            <person name="Yu X."/>
            <person name="Zhu X."/>
            <person name="Wang Z.W."/>
            <person name="Zhao X."/>
            <person name="Zhong W.Y."/>
            <person name="Chen H."/>
            <person name="Yin W.L."/>
            <person name="Huang T."/>
            <person name="Niu S.C."/>
            <person name="Liu Z.J."/>
        </authorList>
    </citation>
    <scope>NUCLEOTIDE SEQUENCE [LARGE SCALE GENOMIC DNA]</scope>
    <source>
        <strain evidence="6">Lindl</strain>
    </source>
</reference>
<protein>
    <recommendedName>
        <fullName evidence="8">Major facilitator superfamily (MFS) profile domain-containing protein</fullName>
    </recommendedName>
</protein>
<dbReference type="Proteomes" id="UP000775213">
    <property type="component" value="Unassembled WGS sequence"/>
</dbReference>
<evidence type="ECO:0000256" key="4">
    <source>
        <dbReference type="ARBA" id="ARBA00023136"/>
    </source>
</evidence>
<evidence type="ECO:0000256" key="3">
    <source>
        <dbReference type="ARBA" id="ARBA00022989"/>
    </source>
</evidence>
<dbReference type="InterPro" id="IPR050360">
    <property type="entry name" value="MFS_Sugar_Transporters"/>
</dbReference>
<organism evidence="6 7">
    <name type="scientific">Dendrobium chrysotoxum</name>
    <name type="common">Orchid</name>
    <dbReference type="NCBI Taxonomy" id="161865"/>
    <lineage>
        <taxon>Eukaryota</taxon>
        <taxon>Viridiplantae</taxon>
        <taxon>Streptophyta</taxon>
        <taxon>Embryophyta</taxon>
        <taxon>Tracheophyta</taxon>
        <taxon>Spermatophyta</taxon>
        <taxon>Magnoliopsida</taxon>
        <taxon>Liliopsida</taxon>
        <taxon>Asparagales</taxon>
        <taxon>Orchidaceae</taxon>
        <taxon>Epidendroideae</taxon>
        <taxon>Malaxideae</taxon>
        <taxon>Dendrobiinae</taxon>
        <taxon>Dendrobium</taxon>
    </lineage>
</organism>
<dbReference type="PANTHER" id="PTHR48022:SF37">
    <property type="entry name" value="MAJOR FACILITATOR SUPERFAMILY (MFS) PROFILE DOMAIN-CONTAINING PROTEIN-RELATED"/>
    <property type="match status" value="1"/>
</dbReference>
<dbReference type="InterPro" id="IPR005828">
    <property type="entry name" value="MFS_sugar_transport-like"/>
</dbReference>
<dbReference type="PRINTS" id="PR00171">
    <property type="entry name" value="SUGRTRNSPORT"/>
</dbReference>
<dbReference type="EMBL" id="JAGFBR010000444">
    <property type="protein sequence ID" value="KAH0444113.1"/>
    <property type="molecule type" value="Genomic_DNA"/>
</dbReference>
<evidence type="ECO:0000256" key="1">
    <source>
        <dbReference type="ARBA" id="ARBA00004141"/>
    </source>
</evidence>
<evidence type="ECO:0000313" key="6">
    <source>
        <dbReference type="EMBL" id="KAH0444113.1"/>
    </source>
</evidence>
<dbReference type="AlphaFoldDB" id="A0AAV7FQA0"/>
<gene>
    <name evidence="6" type="ORF">IEQ34_025549</name>
</gene>
<dbReference type="GO" id="GO:0005351">
    <property type="term" value="F:carbohydrate:proton symporter activity"/>
    <property type="evidence" value="ECO:0007669"/>
    <property type="project" value="TreeGrafter"/>
</dbReference>
<dbReference type="Gene3D" id="1.20.1250.20">
    <property type="entry name" value="MFS general substrate transporter like domains"/>
    <property type="match status" value="1"/>
</dbReference>
<accession>A0AAV7FQA0</accession>
<sequence>MDQGQEEKALHTLARLHAQGNIGDEFVQHEAEEIRQSVALEREVEAKSYLELFKTKTTFRRLLIGVSLQASGQLTGVSAIQYFSPTIFKQIGISSQDTLKYQGISNLLALFGELCCFLFIDKLGRRKVLISGNLIHMVCFLVGTILLAKFPPTDASVTNHAAQWGFIATTWIYNYTFSATVGPLSWIIPAEIFDTRTRAKGVALSTMTTFAFNTMIVSERNIQIYRAAANCQKGPSHSNCNREHRLPLLLPVHRMQLHERRLLLAAAPRNVKAVSRKDQFALRLTLDRRWQKQAAPCSG</sequence>
<dbReference type="GO" id="GO:0016020">
    <property type="term" value="C:membrane"/>
    <property type="evidence" value="ECO:0007669"/>
    <property type="project" value="UniProtKB-SubCell"/>
</dbReference>
<keyword evidence="3 5" id="KW-1133">Transmembrane helix</keyword>
<dbReference type="InterPro" id="IPR003663">
    <property type="entry name" value="Sugar/inositol_transpt"/>
</dbReference>
<evidence type="ECO:0008006" key="8">
    <source>
        <dbReference type="Google" id="ProtNLM"/>
    </source>
</evidence>
<evidence type="ECO:0000313" key="7">
    <source>
        <dbReference type="Proteomes" id="UP000775213"/>
    </source>
</evidence>
<dbReference type="Pfam" id="PF00083">
    <property type="entry name" value="Sugar_tr"/>
    <property type="match status" value="1"/>
</dbReference>
<dbReference type="InterPro" id="IPR036259">
    <property type="entry name" value="MFS_trans_sf"/>
</dbReference>
<keyword evidence="2 5" id="KW-0812">Transmembrane</keyword>
<dbReference type="PANTHER" id="PTHR48022">
    <property type="entry name" value="PLASTIDIC GLUCOSE TRANSPORTER 4"/>
    <property type="match status" value="1"/>
</dbReference>
<evidence type="ECO:0000256" key="2">
    <source>
        <dbReference type="ARBA" id="ARBA00022692"/>
    </source>
</evidence>
<proteinExistence type="predicted"/>
<keyword evidence="4 5" id="KW-0472">Membrane</keyword>
<keyword evidence="7" id="KW-1185">Reference proteome</keyword>
<comment type="caution">
    <text evidence="6">The sequence shown here is derived from an EMBL/GenBank/DDBJ whole genome shotgun (WGS) entry which is preliminary data.</text>
</comment>
<dbReference type="SUPFAM" id="SSF103473">
    <property type="entry name" value="MFS general substrate transporter"/>
    <property type="match status" value="1"/>
</dbReference>
<feature type="transmembrane region" description="Helical" evidence="5">
    <location>
        <begin position="128"/>
        <end position="148"/>
    </location>
</feature>
<name>A0AAV7FQA0_DENCH</name>